<evidence type="ECO:0000313" key="1">
    <source>
        <dbReference type="EMBL" id="ALT00464.1"/>
    </source>
</evidence>
<keyword evidence="1" id="KW-0808">Transferase</keyword>
<sequence length="266" mass="30164">MSRQIQQLYAHHLSYPCPSYTDFDVQVKTPLSHRRWFRPQVEFFMDEINPFKPLPRDQAYPMLEWGMNWCIANHAHHLFIVHAGVIEKNGKVIMMPATQGSGKSTLTAAMMLSGWRLFSDELALLSLQSEEVLPLARPINIKNDAIDILKHHFSQAEFGDIAHDTLKGTVALMKPSQESVTSMHQSSPLHCIVFPKYKAGSNASLSPLSAPEGFQRLIDNSFNYNVLGVEGFHKIADILQQTPCFEFEYSRFEDASETLENLVQNS</sequence>
<dbReference type="InterPro" id="IPR027417">
    <property type="entry name" value="P-loop_NTPase"/>
</dbReference>
<dbReference type="STRING" id="1526571.AT746_13235"/>
<dbReference type="SUPFAM" id="SSF53795">
    <property type="entry name" value="PEP carboxykinase-like"/>
    <property type="match status" value="1"/>
</dbReference>
<protein>
    <submittedName>
        <fullName evidence="1">Serine kinase</fullName>
    </submittedName>
</protein>
<gene>
    <name evidence="1" type="ORF">AT746_13235</name>
</gene>
<dbReference type="KEGG" id="lal:AT746_13235"/>
<name>A0A0U3B225_9ALTE</name>
<dbReference type="InterPro" id="IPR027600">
    <property type="entry name" value="HprK-rel_A"/>
</dbReference>
<dbReference type="Gene3D" id="3.40.50.300">
    <property type="entry name" value="P-loop containing nucleotide triphosphate hydrolases"/>
    <property type="match status" value="1"/>
</dbReference>
<dbReference type="NCBIfam" id="TIGR04352">
    <property type="entry name" value="HprK_rel_A"/>
    <property type="match status" value="1"/>
</dbReference>
<reference evidence="1 2" key="1">
    <citation type="submission" date="2015-12" db="EMBL/GenBank/DDBJ databases">
        <title>Complete genome of Lacimicrobium alkaliphilum KCTC 32984.</title>
        <authorList>
            <person name="Kim S.-G."/>
            <person name="Lee Y.-J."/>
        </authorList>
    </citation>
    <scope>NUCLEOTIDE SEQUENCE [LARGE SCALE GENOMIC DNA]</scope>
    <source>
        <strain evidence="1 2">YelD216</strain>
    </source>
</reference>
<keyword evidence="1" id="KW-0418">Kinase</keyword>
<dbReference type="GO" id="GO:0016301">
    <property type="term" value="F:kinase activity"/>
    <property type="evidence" value="ECO:0007669"/>
    <property type="project" value="UniProtKB-KW"/>
</dbReference>
<accession>A0A0U3B225</accession>
<dbReference type="Proteomes" id="UP000068447">
    <property type="component" value="Chromosome"/>
</dbReference>
<evidence type="ECO:0000313" key="2">
    <source>
        <dbReference type="Proteomes" id="UP000068447"/>
    </source>
</evidence>
<dbReference type="AlphaFoldDB" id="A0A0U3B225"/>
<dbReference type="EMBL" id="CP013650">
    <property type="protein sequence ID" value="ALT00464.1"/>
    <property type="molecule type" value="Genomic_DNA"/>
</dbReference>
<keyword evidence="2" id="KW-1185">Reference proteome</keyword>
<organism evidence="1 2">
    <name type="scientific">Lacimicrobium alkaliphilum</name>
    <dbReference type="NCBI Taxonomy" id="1526571"/>
    <lineage>
        <taxon>Bacteria</taxon>
        <taxon>Pseudomonadati</taxon>
        <taxon>Pseudomonadota</taxon>
        <taxon>Gammaproteobacteria</taxon>
        <taxon>Alteromonadales</taxon>
        <taxon>Alteromonadaceae</taxon>
        <taxon>Lacimicrobium</taxon>
    </lineage>
</organism>
<proteinExistence type="predicted"/>